<proteinExistence type="predicted"/>
<gene>
    <name evidence="2" type="ORF">GCM10009808_14370</name>
</gene>
<dbReference type="EMBL" id="BAAAPL010000001">
    <property type="protein sequence ID" value="GAA1698038.1"/>
    <property type="molecule type" value="Genomic_DNA"/>
</dbReference>
<dbReference type="PANTHER" id="PTHR43194">
    <property type="entry name" value="HYDROLASE ALPHA/BETA FOLD FAMILY"/>
    <property type="match status" value="1"/>
</dbReference>
<dbReference type="PANTHER" id="PTHR43194:SF2">
    <property type="entry name" value="PEROXISOMAL MEMBRANE PROTEIN LPX1"/>
    <property type="match status" value="1"/>
</dbReference>
<dbReference type="InterPro" id="IPR050228">
    <property type="entry name" value="Carboxylesterase_BioH"/>
</dbReference>
<dbReference type="InterPro" id="IPR029058">
    <property type="entry name" value="AB_hydrolase_fold"/>
</dbReference>
<evidence type="ECO:0000313" key="3">
    <source>
        <dbReference type="Proteomes" id="UP001501690"/>
    </source>
</evidence>
<dbReference type="Pfam" id="PF12697">
    <property type="entry name" value="Abhydrolase_6"/>
    <property type="match status" value="1"/>
</dbReference>
<organism evidence="2 3">
    <name type="scientific">Microbacterium sediminicola</name>
    <dbReference type="NCBI Taxonomy" id="415210"/>
    <lineage>
        <taxon>Bacteria</taxon>
        <taxon>Bacillati</taxon>
        <taxon>Actinomycetota</taxon>
        <taxon>Actinomycetes</taxon>
        <taxon>Micrococcales</taxon>
        <taxon>Microbacteriaceae</taxon>
        <taxon>Microbacterium</taxon>
    </lineage>
</organism>
<name>A0ABP4U5Z8_9MICO</name>
<evidence type="ECO:0000313" key="2">
    <source>
        <dbReference type="EMBL" id="GAA1698038.1"/>
    </source>
</evidence>
<feature type="domain" description="AB hydrolase-1" evidence="1">
    <location>
        <begin position="22"/>
        <end position="248"/>
    </location>
</feature>
<dbReference type="Gene3D" id="3.40.50.1820">
    <property type="entry name" value="alpha/beta hydrolase"/>
    <property type="match status" value="1"/>
</dbReference>
<sequence length="256" mass="26903">MPVPLTLPRHIWGAADAPRRALLVHGLGSSGALMWRLGTAFAEAGWSAHAVDLRGHGTAPRALDYTIGAYAADLAACRPDAARDGDAAPWDVVVGHSLGGTSSVVAAATLPGWASRLVLLDPAISLTAQQRAEIRAGHAQALLDPSAAAVRAAHPSWHEHDVELKVLATAQASGWAVEQTTAQNPEWDVRAAALAVDVPVHIIAGDPSVYALFQGEIADTLLTRPHITMSVVTGAGHSPHRDRPDETIRHLWEALA</sequence>
<keyword evidence="3" id="KW-1185">Reference proteome</keyword>
<dbReference type="InterPro" id="IPR000073">
    <property type="entry name" value="AB_hydrolase_1"/>
</dbReference>
<reference evidence="3" key="1">
    <citation type="journal article" date="2019" name="Int. J. Syst. Evol. Microbiol.">
        <title>The Global Catalogue of Microorganisms (GCM) 10K type strain sequencing project: providing services to taxonomists for standard genome sequencing and annotation.</title>
        <authorList>
            <consortium name="The Broad Institute Genomics Platform"/>
            <consortium name="The Broad Institute Genome Sequencing Center for Infectious Disease"/>
            <person name="Wu L."/>
            <person name="Ma J."/>
        </authorList>
    </citation>
    <scope>NUCLEOTIDE SEQUENCE [LARGE SCALE GENOMIC DNA]</scope>
    <source>
        <strain evidence="3">JCM 15577</strain>
    </source>
</reference>
<accession>A0ABP4U5Z8</accession>
<evidence type="ECO:0000259" key="1">
    <source>
        <dbReference type="Pfam" id="PF12697"/>
    </source>
</evidence>
<dbReference type="Proteomes" id="UP001501690">
    <property type="component" value="Unassembled WGS sequence"/>
</dbReference>
<protein>
    <recommendedName>
        <fullName evidence="1">AB hydrolase-1 domain-containing protein</fullName>
    </recommendedName>
</protein>
<dbReference type="RefSeq" id="WP_344070858.1">
    <property type="nucleotide sequence ID" value="NZ_BAAAPL010000001.1"/>
</dbReference>
<comment type="caution">
    <text evidence="2">The sequence shown here is derived from an EMBL/GenBank/DDBJ whole genome shotgun (WGS) entry which is preliminary data.</text>
</comment>
<dbReference type="SUPFAM" id="SSF53474">
    <property type="entry name" value="alpha/beta-Hydrolases"/>
    <property type="match status" value="1"/>
</dbReference>